<dbReference type="EMBL" id="CDMZ01000176">
    <property type="protein sequence ID" value="CEM08494.1"/>
    <property type="molecule type" value="Genomic_DNA"/>
</dbReference>
<feature type="transmembrane region" description="Helical" evidence="1">
    <location>
        <begin position="153"/>
        <end position="170"/>
    </location>
</feature>
<accession>A0A0G4F8K8</accession>
<keyword evidence="1" id="KW-1133">Transmembrane helix</keyword>
<dbReference type="AlphaFoldDB" id="A0A0G4F8K8"/>
<name>A0A0G4F8K8_9ALVE</name>
<keyword evidence="1" id="KW-0812">Transmembrane</keyword>
<evidence type="ECO:0000256" key="1">
    <source>
        <dbReference type="SAM" id="Phobius"/>
    </source>
</evidence>
<dbReference type="Gene3D" id="2.170.150.20">
    <property type="entry name" value="Peptide methionine sulfoxide reductase"/>
    <property type="match status" value="1"/>
</dbReference>
<sequence>MFHGSQGVDGIFCPCCHALLAEPSDQISCGEDERILKAAASKLSRKTRIRRGQGLVDVHRLRFTQSFVVNWLPRSFDTFLAKRIIRNVIVQPRPPEFEVSWFRGYGWQILLCDNAGCGEHIGWKFTCRRRANQEDQDESPAVFFLLITKASKMATFLFLSVVLLYVFYQVSNATDIKTILLSFVSFAFVMLRIIPHM</sequence>
<gene>
    <name evidence="2" type="ORF">Cvel_2910</name>
</gene>
<feature type="transmembrane region" description="Helical" evidence="1">
    <location>
        <begin position="176"/>
        <end position="194"/>
    </location>
</feature>
<proteinExistence type="predicted"/>
<protein>
    <recommendedName>
        <fullName evidence="3">CULT domain-containing protein</fullName>
    </recommendedName>
</protein>
<dbReference type="VEuPathDB" id="CryptoDB:Cvel_2910"/>
<evidence type="ECO:0000313" key="2">
    <source>
        <dbReference type="EMBL" id="CEM08494.1"/>
    </source>
</evidence>
<reference evidence="2" key="1">
    <citation type="submission" date="2014-11" db="EMBL/GenBank/DDBJ databases">
        <authorList>
            <person name="Otto D Thomas"/>
            <person name="Naeem Raeece"/>
        </authorList>
    </citation>
    <scope>NUCLEOTIDE SEQUENCE</scope>
</reference>
<organism evidence="2">
    <name type="scientific">Chromera velia CCMP2878</name>
    <dbReference type="NCBI Taxonomy" id="1169474"/>
    <lineage>
        <taxon>Eukaryota</taxon>
        <taxon>Sar</taxon>
        <taxon>Alveolata</taxon>
        <taxon>Colpodellida</taxon>
        <taxon>Chromeraceae</taxon>
        <taxon>Chromera</taxon>
    </lineage>
</organism>
<keyword evidence="1" id="KW-0472">Membrane</keyword>
<evidence type="ECO:0008006" key="3">
    <source>
        <dbReference type="Google" id="ProtNLM"/>
    </source>
</evidence>